<organism evidence="9 10">
    <name type="scientific">Oenanthe oenanthe</name>
    <name type="common">Northern wheatear</name>
    <dbReference type="NCBI Taxonomy" id="279966"/>
    <lineage>
        <taxon>Eukaryota</taxon>
        <taxon>Metazoa</taxon>
        <taxon>Chordata</taxon>
        <taxon>Craniata</taxon>
        <taxon>Vertebrata</taxon>
        <taxon>Euteleostomi</taxon>
        <taxon>Archelosauria</taxon>
        <taxon>Archosauria</taxon>
        <taxon>Dinosauria</taxon>
        <taxon>Saurischia</taxon>
        <taxon>Theropoda</taxon>
        <taxon>Coelurosauria</taxon>
        <taxon>Aves</taxon>
        <taxon>Neognathae</taxon>
        <taxon>Neoaves</taxon>
        <taxon>Telluraves</taxon>
        <taxon>Australaves</taxon>
        <taxon>Passeriformes</taxon>
        <taxon>Muscicapidae</taxon>
        <taxon>Oenanthe</taxon>
    </lineage>
</organism>
<gene>
    <name evidence="9" type="primary">Zfp1</name>
    <name evidence="9" type="ORF">OENOEN_R15383</name>
</gene>
<dbReference type="GO" id="GO:0000981">
    <property type="term" value="F:DNA-binding transcription factor activity, RNA polymerase II-specific"/>
    <property type="evidence" value="ECO:0007669"/>
    <property type="project" value="TreeGrafter"/>
</dbReference>
<dbReference type="SMART" id="SM00355">
    <property type="entry name" value="ZnF_C2H2"/>
    <property type="match status" value="1"/>
</dbReference>
<keyword evidence="3" id="KW-0677">Repeat</keyword>
<dbReference type="AlphaFoldDB" id="A0A7L1EAU7"/>
<dbReference type="PROSITE" id="PS50157">
    <property type="entry name" value="ZINC_FINGER_C2H2_2"/>
    <property type="match status" value="1"/>
</dbReference>
<feature type="non-terminal residue" evidence="9">
    <location>
        <position position="1"/>
    </location>
</feature>
<dbReference type="GO" id="GO:0005634">
    <property type="term" value="C:nucleus"/>
    <property type="evidence" value="ECO:0007669"/>
    <property type="project" value="UniProtKB-SubCell"/>
</dbReference>
<evidence type="ECO:0000256" key="3">
    <source>
        <dbReference type="ARBA" id="ARBA00022737"/>
    </source>
</evidence>
<keyword evidence="10" id="KW-1185">Reference proteome</keyword>
<dbReference type="EMBL" id="VXBF01008780">
    <property type="protein sequence ID" value="NXM86407.1"/>
    <property type="molecule type" value="Genomic_DNA"/>
</dbReference>
<comment type="caution">
    <text evidence="9">The sequence shown here is derived from an EMBL/GenBank/DDBJ whole genome shotgun (WGS) entry which is preliminary data.</text>
</comment>
<dbReference type="GO" id="GO:0000978">
    <property type="term" value="F:RNA polymerase II cis-regulatory region sequence-specific DNA binding"/>
    <property type="evidence" value="ECO:0007669"/>
    <property type="project" value="TreeGrafter"/>
</dbReference>
<evidence type="ECO:0000256" key="7">
    <source>
        <dbReference type="PROSITE-ProRule" id="PRU00042"/>
    </source>
</evidence>
<keyword evidence="4 7" id="KW-0863">Zinc-finger</keyword>
<evidence type="ECO:0000256" key="5">
    <source>
        <dbReference type="ARBA" id="ARBA00022833"/>
    </source>
</evidence>
<evidence type="ECO:0000256" key="4">
    <source>
        <dbReference type="ARBA" id="ARBA00022771"/>
    </source>
</evidence>
<dbReference type="PANTHER" id="PTHR23226">
    <property type="entry name" value="ZINC FINGER AND SCAN DOMAIN-CONTAINING"/>
    <property type="match status" value="1"/>
</dbReference>
<evidence type="ECO:0000259" key="8">
    <source>
        <dbReference type="PROSITE" id="PS50157"/>
    </source>
</evidence>
<dbReference type="PANTHER" id="PTHR23226:SF366">
    <property type="entry name" value="ZINC FINGER PROTEIN ZFP2"/>
    <property type="match status" value="1"/>
</dbReference>
<evidence type="ECO:0000256" key="1">
    <source>
        <dbReference type="ARBA" id="ARBA00004123"/>
    </source>
</evidence>
<dbReference type="InterPro" id="IPR036236">
    <property type="entry name" value="Znf_C2H2_sf"/>
</dbReference>
<accession>A0A7L1EAU7</accession>
<keyword evidence="2" id="KW-0479">Metal-binding</keyword>
<feature type="non-terminal residue" evidence="9">
    <location>
        <position position="67"/>
    </location>
</feature>
<dbReference type="Gene3D" id="3.30.160.60">
    <property type="entry name" value="Classic Zinc Finger"/>
    <property type="match status" value="2"/>
</dbReference>
<keyword evidence="5" id="KW-0862">Zinc</keyword>
<dbReference type="InterPro" id="IPR013087">
    <property type="entry name" value="Znf_C2H2_type"/>
</dbReference>
<keyword evidence="6" id="KW-0539">Nucleus</keyword>
<proteinExistence type="predicted"/>
<sequence>LTVHQHIHTGERPYECPECGKSFSQSGNLTQHQRRHHQKGKPCECPECGKSFVFCFSSIPHGRIGFG</sequence>
<dbReference type="FunFam" id="3.30.160.60:FF:000690">
    <property type="entry name" value="Zinc finger protein 354C"/>
    <property type="match status" value="1"/>
</dbReference>
<name>A0A7L1EAU7_OENON</name>
<comment type="subcellular location">
    <subcellularLocation>
        <location evidence="1">Nucleus</location>
    </subcellularLocation>
</comment>
<feature type="domain" description="C2H2-type" evidence="8">
    <location>
        <begin position="14"/>
        <end position="42"/>
    </location>
</feature>
<dbReference type="GO" id="GO:0008270">
    <property type="term" value="F:zinc ion binding"/>
    <property type="evidence" value="ECO:0007669"/>
    <property type="project" value="UniProtKB-KW"/>
</dbReference>
<evidence type="ECO:0000313" key="9">
    <source>
        <dbReference type="EMBL" id="NXM86407.1"/>
    </source>
</evidence>
<dbReference type="PROSITE" id="PS00028">
    <property type="entry name" value="ZINC_FINGER_C2H2_1"/>
    <property type="match status" value="1"/>
</dbReference>
<evidence type="ECO:0000313" key="10">
    <source>
        <dbReference type="Proteomes" id="UP000565754"/>
    </source>
</evidence>
<dbReference type="Pfam" id="PF00096">
    <property type="entry name" value="zf-C2H2"/>
    <property type="match status" value="1"/>
</dbReference>
<dbReference type="Proteomes" id="UP000565754">
    <property type="component" value="Unassembled WGS sequence"/>
</dbReference>
<dbReference type="SUPFAM" id="SSF57667">
    <property type="entry name" value="beta-beta-alpha zinc fingers"/>
    <property type="match status" value="1"/>
</dbReference>
<reference evidence="9 10" key="1">
    <citation type="submission" date="2019-09" db="EMBL/GenBank/DDBJ databases">
        <title>Bird 10,000 Genomes (B10K) Project - Family phase.</title>
        <authorList>
            <person name="Zhang G."/>
        </authorList>
    </citation>
    <scope>NUCLEOTIDE SEQUENCE [LARGE SCALE GENOMIC DNA]</scope>
    <source>
        <strain evidence="9">B10K-DU-001-74</strain>
        <tissue evidence="9">Muscle</tissue>
    </source>
</reference>
<evidence type="ECO:0000256" key="2">
    <source>
        <dbReference type="ARBA" id="ARBA00022723"/>
    </source>
</evidence>
<evidence type="ECO:0000256" key="6">
    <source>
        <dbReference type="ARBA" id="ARBA00023242"/>
    </source>
</evidence>
<protein>
    <submittedName>
        <fullName evidence="9">ZFP1 protein</fullName>
    </submittedName>
</protein>